<evidence type="ECO:0000259" key="1">
    <source>
        <dbReference type="Pfam" id="PF04545"/>
    </source>
</evidence>
<comment type="caution">
    <text evidence="2">The sequence shown here is derived from an EMBL/GenBank/DDBJ whole genome shotgun (WGS) entry which is preliminary data.</text>
</comment>
<gene>
    <name evidence="2" type="ORF">H8Z77_08340</name>
</gene>
<dbReference type="Proteomes" id="UP000649151">
    <property type="component" value="Unassembled WGS sequence"/>
</dbReference>
<keyword evidence="3" id="KW-1185">Reference proteome</keyword>
<reference evidence="2 3" key="1">
    <citation type="submission" date="2020-08" db="EMBL/GenBank/DDBJ databases">
        <title>Genome public.</title>
        <authorList>
            <person name="Liu C."/>
            <person name="Sun Q."/>
        </authorList>
    </citation>
    <scope>NUCLEOTIDE SEQUENCE [LARGE SCALE GENOMIC DNA]</scope>
    <source>
        <strain evidence="2 3">NSJ-27</strain>
    </source>
</reference>
<feature type="domain" description="RNA polymerase sigma-70 region 4" evidence="1">
    <location>
        <begin position="43"/>
        <end position="88"/>
    </location>
</feature>
<dbReference type="NCBIfam" id="TIGR02937">
    <property type="entry name" value="sigma70-ECF"/>
    <property type="match status" value="1"/>
</dbReference>
<dbReference type="Gene3D" id="1.20.140.160">
    <property type="match status" value="1"/>
</dbReference>
<dbReference type="InterPro" id="IPR013324">
    <property type="entry name" value="RNA_pol_sigma_r3/r4-like"/>
</dbReference>
<dbReference type="EMBL" id="JACOQK010000001">
    <property type="protein sequence ID" value="MBC5788023.1"/>
    <property type="molecule type" value="Genomic_DNA"/>
</dbReference>
<sequence>MTQKLSYDILSLPEQFQLSQDYETNQELLLRLKKALFKAMEEELTPKQQQVIKLYYFQNKNTVQIARIFHNNKSTISRIRRAAVHKLKTCLQYSMM</sequence>
<accession>A0ABR7ISE3</accession>
<dbReference type="RefSeq" id="WP_069987472.1">
    <property type="nucleotide sequence ID" value="NZ_JACOQK010000001.1"/>
</dbReference>
<evidence type="ECO:0000313" key="3">
    <source>
        <dbReference type="Proteomes" id="UP000649151"/>
    </source>
</evidence>
<protein>
    <submittedName>
        <fullName evidence="2">Sigma-70 family RNA polymerase sigma factor</fullName>
    </submittedName>
</protein>
<organism evidence="2 3">
    <name type="scientific">Clostridium facile</name>
    <dbReference type="NCBI Taxonomy" id="2763035"/>
    <lineage>
        <taxon>Bacteria</taxon>
        <taxon>Bacillati</taxon>
        <taxon>Bacillota</taxon>
        <taxon>Clostridia</taxon>
        <taxon>Eubacteriales</taxon>
        <taxon>Clostridiaceae</taxon>
        <taxon>Clostridium</taxon>
    </lineage>
</organism>
<dbReference type="SUPFAM" id="SSF88659">
    <property type="entry name" value="Sigma3 and sigma4 domains of RNA polymerase sigma factors"/>
    <property type="match status" value="1"/>
</dbReference>
<evidence type="ECO:0000313" key="2">
    <source>
        <dbReference type="EMBL" id="MBC5788023.1"/>
    </source>
</evidence>
<proteinExistence type="predicted"/>
<name>A0ABR7ISE3_9CLOT</name>
<dbReference type="Pfam" id="PF04545">
    <property type="entry name" value="Sigma70_r4"/>
    <property type="match status" value="1"/>
</dbReference>
<dbReference type="InterPro" id="IPR007630">
    <property type="entry name" value="RNA_pol_sigma70_r4"/>
</dbReference>
<dbReference type="InterPro" id="IPR014284">
    <property type="entry name" value="RNA_pol_sigma-70_dom"/>
</dbReference>